<comment type="caution">
    <text evidence="1">The sequence shown here is derived from an EMBL/GenBank/DDBJ whole genome shotgun (WGS) entry which is preliminary data.</text>
</comment>
<feature type="non-terminal residue" evidence="1">
    <location>
        <position position="1"/>
    </location>
</feature>
<reference evidence="1" key="1">
    <citation type="submission" date="2023-10" db="EMBL/GenBank/DDBJ databases">
        <title>Genome assembly of Pristionchus species.</title>
        <authorList>
            <person name="Yoshida K."/>
            <person name="Sommer R.J."/>
        </authorList>
    </citation>
    <scope>NUCLEOTIDE SEQUENCE</scope>
    <source>
        <strain evidence="1">RS0144</strain>
    </source>
</reference>
<name>A0AAV5T8V6_9BILA</name>
<evidence type="ECO:0000313" key="2">
    <source>
        <dbReference type="Proteomes" id="UP001432027"/>
    </source>
</evidence>
<organism evidence="1 2">
    <name type="scientific">Pristionchus entomophagus</name>
    <dbReference type="NCBI Taxonomy" id="358040"/>
    <lineage>
        <taxon>Eukaryota</taxon>
        <taxon>Metazoa</taxon>
        <taxon>Ecdysozoa</taxon>
        <taxon>Nematoda</taxon>
        <taxon>Chromadorea</taxon>
        <taxon>Rhabditida</taxon>
        <taxon>Rhabditina</taxon>
        <taxon>Diplogasteromorpha</taxon>
        <taxon>Diplogasteroidea</taxon>
        <taxon>Neodiplogasteridae</taxon>
        <taxon>Pristionchus</taxon>
    </lineage>
</organism>
<gene>
    <name evidence="1" type="ORF">PENTCL1PPCAC_10945</name>
</gene>
<protein>
    <submittedName>
        <fullName evidence="1">Uncharacterized protein</fullName>
    </submittedName>
</protein>
<dbReference type="AlphaFoldDB" id="A0AAV5T8V6"/>
<proteinExistence type="predicted"/>
<evidence type="ECO:0000313" key="1">
    <source>
        <dbReference type="EMBL" id="GMS88770.1"/>
    </source>
</evidence>
<sequence length="175" mass="20661">EIFDDYLKEIRQCHEQSGKNVRDIQIPVSEALYCDPFFIFVVSPEKQIVNEVREYLLQWVEITPKEIQEATTRLCMKLAEQRVFGPALIGQSTVGASHLSTYNNLPDEGIIYIQEVARREMKKWMNEEEFETVFTRAMRKLADRCRQIRRNKKKESVEEANRNIIRPRNELPCPI</sequence>
<accession>A0AAV5T8V6</accession>
<keyword evidence="2" id="KW-1185">Reference proteome</keyword>
<dbReference type="EMBL" id="BTSX01000003">
    <property type="protein sequence ID" value="GMS88770.1"/>
    <property type="molecule type" value="Genomic_DNA"/>
</dbReference>
<dbReference type="Proteomes" id="UP001432027">
    <property type="component" value="Unassembled WGS sequence"/>
</dbReference>
<feature type="non-terminal residue" evidence="1">
    <location>
        <position position="175"/>
    </location>
</feature>